<proteinExistence type="predicted"/>
<sequence>MLFLLNISFACRPTGRPSPERERSQSGVLTRQYRYVIGREGGSPSRRAAVIPRVEEFNLLCLKNLGHVPRFPLPLLSSTHIDWNRNTEGEEEGEREDTILILSDVEKEMESRIFRSAAAAFPLQHSHPHKSSAFT</sequence>
<gene>
    <name evidence="1" type="ORF">NPIL_526061</name>
</gene>
<comment type="caution">
    <text evidence="1">The sequence shown here is derived from an EMBL/GenBank/DDBJ whole genome shotgun (WGS) entry which is preliminary data.</text>
</comment>
<protein>
    <submittedName>
        <fullName evidence="1">Uncharacterized protein</fullName>
    </submittedName>
</protein>
<dbReference type="Proteomes" id="UP000887013">
    <property type="component" value="Unassembled WGS sequence"/>
</dbReference>
<name>A0A8X6Q2C4_NEPPI</name>
<organism evidence="1 2">
    <name type="scientific">Nephila pilipes</name>
    <name type="common">Giant wood spider</name>
    <name type="synonym">Nephila maculata</name>
    <dbReference type="NCBI Taxonomy" id="299642"/>
    <lineage>
        <taxon>Eukaryota</taxon>
        <taxon>Metazoa</taxon>
        <taxon>Ecdysozoa</taxon>
        <taxon>Arthropoda</taxon>
        <taxon>Chelicerata</taxon>
        <taxon>Arachnida</taxon>
        <taxon>Araneae</taxon>
        <taxon>Araneomorphae</taxon>
        <taxon>Entelegynae</taxon>
        <taxon>Araneoidea</taxon>
        <taxon>Nephilidae</taxon>
        <taxon>Nephila</taxon>
    </lineage>
</organism>
<dbReference type="OrthoDB" id="10439513at2759"/>
<dbReference type="AlphaFoldDB" id="A0A8X6Q2C4"/>
<evidence type="ECO:0000313" key="1">
    <source>
        <dbReference type="EMBL" id="GFT92488.1"/>
    </source>
</evidence>
<accession>A0A8X6Q2C4</accession>
<keyword evidence="2" id="KW-1185">Reference proteome</keyword>
<dbReference type="EMBL" id="BMAW01121092">
    <property type="protein sequence ID" value="GFT92488.1"/>
    <property type="molecule type" value="Genomic_DNA"/>
</dbReference>
<reference evidence="1" key="1">
    <citation type="submission" date="2020-08" db="EMBL/GenBank/DDBJ databases">
        <title>Multicomponent nature underlies the extraordinary mechanical properties of spider dragline silk.</title>
        <authorList>
            <person name="Kono N."/>
            <person name="Nakamura H."/>
            <person name="Mori M."/>
            <person name="Yoshida Y."/>
            <person name="Ohtoshi R."/>
            <person name="Malay A.D."/>
            <person name="Moran D.A.P."/>
            <person name="Tomita M."/>
            <person name="Numata K."/>
            <person name="Arakawa K."/>
        </authorList>
    </citation>
    <scope>NUCLEOTIDE SEQUENCE</scope>
</reference>
<evidence type="ECO:0000313" key="2">
    <source>
        <dbReference type="Proteomes" id="UP000887013"/>
    </source>
</evidence>